<protein>
    <recommendedName>
        <fullName evidence="1">Glycosyl transferase family 1 domain-containing protein</fullName>
    </recommendedName>
</protein>
<evidence type="ECO:0000259" key="1">
    <source>
        <dbReference type="Pfam" id="PF00534"/>
    </source>
</evidence>
<evidence type="ECO:0000313" key="3">
    <source>
        <dbReference type="Proteomes" id="UP000182253"/>
    </source>
</evidence>
<reference evidence="2 3" key="1">
    <citation type="journal article" date="2016" name="Nat. Commun.">
        <title>Thousands of microbial genomes shed light on interconnected biogeochemical processes in an aquifer system.</title>
        <authorList>
            <person name="Anantharaman K."/>
            <person name="Brown C.T."/>
            <person name="Hug L.A."/>
            <person name="Sharon I."/>
            <person name="Castelle C.J."/>
            <person name="Probst A.J."/>
            <person name="Thomas B.C."/>
            <person name="Singh A."/>
            <person name="Wilkins M.J."/>
            <person name="Karaoz U."/>
            <person name="Brodie E.L."/>
            <person name="Williams K.H."/>
            <person name="Hubbard S.S."/>
            <person name="Banfield J.F."/>
        </authorList>
    </citation>
    <scope>NUCLEOTIDE SEQUENCE [LARGE SCALE GENOMIC DNA]</scope>
</reference>
<dbReference type="SUPFAM" id="SSF53756">
    <property type="entry name" value="UDP-Glycosyltransferase/glycogen phosphorylase"/>
    <property type="match status" value="1"/>
</dbReference>
<dbReference type="Proteomes" id="UP000182253">
    <property type="component" value="Unassembled WGS sequence"/>
</dbReference>
<dbReference type="Pfam" id="PF00534">
    <property type="entry name" value="Glycos_transf_1"/>
    <property type="match status" value="1"/>
</dbReference>
<proteinExistence type="predicted"/>
<feature type="domain" description="Glycosyl transferase family 1" evidence="1">
    <location>
        <begin position="187"/>
        <end position="342"/>
    </location>
</feature>
<dbReference type="GO" id="GO:0016757">
    <property type="term" value="F:glycosyltransferase activity"/>
    <property type="evidence" value="ECO:0007669"/>
    <property type="project" value="InterPro"/>
</dbReference>
<dbReference type="PANTHER" id="PTHR45947:SF3">
    <property type="entry name" value="SULFOQUINOVOSYL TRANSFERASE SQD2"/>
    <property type="match status" value="1"/>
</dbReference>
<dbReference type="STRING" id="1801735.A2645_01380"/>
<dbReference type="CDD" id="cd03801">
    <property type="entry name" value="GT4_PimA-like"/>
    <property type="match status" value="1"/>
</dbReference>
<organism evidence="2 3">
    <name type="scientific">Candidatus Nomurabacteria bacterium RIFCSPHIGHO2_01_FULL_39_9</name>
    <dbReference type="NCBI Taxonomy" id="1801735"/>
    <lineage>
        <taxon>Bacteria</taxon>
        <taxon>Candidatus Nomuraibacteriota</taxon>
    </lineage>
</organism>
<dbReference type="AlphaFoldDB" id="A0A1F6UXT9"/>
<dbReference type="Gene3D" id="3.40.50.2000">
    <property type="entry name" value="Glycogen Phosphorylase B"/>
    <property type="match status" value="2"/>
</dbReference>
<evidence type="ECO:0000313" key="2">
    <source>
        <dbReference type="EMBL" id="OGI62231.1"/>
    </source>
</evidence>
<gene>
    <name evidence="2" type="ORF">A2645_01380</name>
</gene>
<dbReference type="PANTHER" id="PTHR45947">
    <property type="entry name" value="SULFOQUINOVOSYL TRANSFERASE SQD2"/>
    <property type="match status" value="1"/>
</dbReference>
<dbReference type="InterPro" id="IPR001296">
    <property type="entry name" value="Glyco_trans_1"/>
</dbReference>
<comment type="caution">
    <text evidence="2">The sequence shown here is derived from an EMBL/GenBank/DDBJ whole genome shotgun (WGS) entry which is preliminary data.</text>
</comment>
<accession>A0A1F6UXT9</accession>
<name>A0A1F6UXT9_9BACT</name>
<sequence length="369" mass="41760">MSKKPLKICIISLDASPLFGFHEGKSFGGAEVELYLLGKYLAKRDDFKISFIVDDLGGASGPILRENITLHERLHSFCLPFLRLMRKINADIYVSSSSGKMVGKWALFAKLLGKKFAYLVASDIDCDGGIEKRMSFVDSLWYRLGLKLSDVIVAQNTHQRNLLDQRGYCRVVVVKKGLDGETGEIREDGREYLLWVGRCTESKRPEIFLDLARKFTQEKFLMVCPPSGESAEFFEKIHTEATTPPNLKFSAGEKYADMENVYKKAKLFVLTSDFEGDLPLVVLESFKYGVPVLSLTINPDGCFDDNRLGLFAGGDVKILEQQIKLLLADRALYLKYQNAGRKYFDDFYNMESIVLTFATLFREGLILLH</sequence>
<dbReference type="InterPro" id="IPR050194">
    <property type="entry name" value="Glycosyltransferase_grp1"/>
</dbReference>
<dbReference type="EMBL" id="MFTL01000001">
    <property type="protein sequence ID" value="OGI62231.1"/>
    <property type="molecule type" value="Genomic_DNA"/>
</dbReference>